<dbReference type="EMBL" id="BLLI01000054">
    <property type="protein sequence ID" value="GFH43068.1"/>
    <property type="molecule type" value="Genomic_DNA"/>
</dbReference>
<feature type="transmembrane region" description="Helical" evidence="1">
    <location>
        <begin position="41"/>
        <end position="65"/>
    </location>
</feature>
<sequence>MLTEHTLLTFLAYFPVYAFLGWCLEVIYASVRTGKFVNRGFLNGAVCPIYGLAAVIFIIFLNPIIDNLPLLYLASVLIASALELVGGFALEKLFHMRWWDYTHERFNIGGYVCLKFSILWGFVGIFLLKIVQPMINGIFHNLPASTMTIALVVFYLLFITDGIITVIAISHLNRDLQQVDELSRLIHRSSDILAENIGNFAINTSEKFDAKRDEISEEFMARKALYMQQKEELFKHHNLIRARLLKAFPNLKHDTKHHALDDMRKRYEAYRKK</sequence>
<dbReference type="Pfam" id="PF06541">
    <property type="entry name" value="ABC_trans_CmpB"/>
    <property type="match status" value="1"/>
</dbReference>
<keyword evidence="1" id="KW-1133">Transmembrane helix</keyword>
<organism evidence="2 3">
    <name type="scientific">Pseudolactococcus hodotermopsidis</name>
    <dbReference type="NCBI Taxonomy" id="2709157"/>
    <lineage>
        <taxon>Bacteria</taxon>
        <taxon>Bacillati</taxon>
        <taxon>Bacillota</taxon>
        <taxon>Bacilli</taxon>
        <taxon>Lactobacillales</taxon>
        <taxon>Streptococcaceae</taxon>
        <taxon>Pseudolactococcus</taxon>
    </lineage>
</organism>
<feature type="transmembrane region" description="Helical" evidence="1">
    <location>
        <begin position="6"/>
        <end position="29"/>
    </location>
</feature>
<evidence type="ECO:0000313" key="2">
    <source>
        <dbReference type="EMBL" id="GFH43068.1"/>
    </source>
</evidence>
<proteinExistence type="predicted"/>
<keyword evidence="1" id="KW-0472">Membrane</keyword>
<evidence type="ECO:0000313" key="3">
    <source>
        <dbReference type="Proteomes" id="UP000480303"/>
    </source>
</evidence>
<name>A0A6A0BFE7_9LACT</name>
<keyword evidence="3" id="KW-1185">Reference proteome</keyword>
<dbReference type="Proteomes" id="UP000480303">
    <property type="component" value="Unassembled WGS sequence"/>
</dbReference>
<dbReference type="RefSeq" id="WP_172209507.1">
    <property type="nucleotide sequence ID" value="NZ_BLLI01000054.1"/>
</dbReference>
<keyword evidence="1" id="KW-0812">Transmembrane</keyword>
<comment type="caution">
    <text evidence="2">The sequence shown here is derived from an EMBL/GenBank/DDBJ whole genome shotgun (WGS) entry which is preliminary data.</text>
</comment>
<protein>
    <submittedName>
        <fullName evidence="2">Membrane protein</fullName>
    </submittedName>
</protein>
<evidence type="ECO:0000256" key="1">
    <source>
        <dbReference type="SAM" id="Phobius"/>
    </source>
</evidence>
<feature type="transmembrane region" description="Helical" evidence="1">
    <location>
        <begin position="147"/>
        <end position="169"/>
    </location>
</feature>
<dbReference type="InterPro" id="IPR010540">
    <property type="entry name" value="CmpB_TMEM229"/>
</dbReference>
<accession>A0A6A0BFE7</accession>
<reference evidence="2 3" key="1">
    <citation type="submission" date="2020-02" db="EMBL/GenBank/DDBJ databases">
        <title>Draft genome sequence of Lactococcus sp. Hs30E4-3.</title>
        <authorList>
            <person name="Noda S."/>
            <person name="Yuki M."/>
            <person name="Ohkuma M."/>
        </authorList>
    </citation>
    <scope>NUCLEOTIDE SEQUENCE [LARGE SCALE GENOMIC DNA]</scope>
    <source>
        <strain evidence="2 3">Hs30E4-3</strain>
    </source>
</reference>
<feature type="transmembrane region" description="Helical" evidence="1">
    <location>
        <begin position="111"/>
        <end position="135"/>
    </location>
</feature>
<gene>
    <name evidence="2" type="ORF">Hs30E_16190</name>
</gene>
<feature type="transmembrane region" description="Helical" evidence="1">
    <location>
        <begin position="71"/>
        <end position="90"/>
    </location>
</feature>
<dbReference type="AlphaFoldDB" id="A0A6A0BFE7"/>